<protein>
    <submittedName>
        <fullName evidence="2">Sodium:proton antiporter</fullName>
    </submittedName>
</protein>
<dbReference type="AlphaFoldDB" id="A0A975SZC1"/>
<dbReference type="EMBL" id="CP077062">
    <property type="protein sequence ID" value="QWZ08666.1"/>
    <property type="molecule type" value="Genomic_DNA"/>
</dbReference>
<evidence type="ECO:0000313" key="3">
    <source>
        <dbReference type="Proteomes" id="UP000683575"/>
    </source>
</evidence>
<feature type="transmembrane region" description="Helical" evidence="1">
    <location>
        <begin position="117"/>
        <end position="137"/>
    </location>
</feature>
<dbReference type="KEGG" id="nps:KRR39_02030"/>
<keyword evidence="1" id="KW-1133">Transmembrane helix</keyword>
<dbReference type="InterPro" id="IPR046291">
    <property type="entry name" value="DUF6328"/>
</dbReference>
<evidence type="ECO:0000313" key="2">
    <source>
        <dbReference type="EMBL" id="QWZ08666.1"/>
    </source>
</evidence>
<keyword evidence="3" id="KW-1185">Reference proteome</keyword>
<name>A0A975SZC1_9ACTN</name>
<evidence type="ECO:0000256" key="1">
    <source>
        <dbReference type="SAM" id="Phobius"/>
    </source>
</evidence>
<feature type="transmembrane region" description="Helical" evidence="1">
    <location>
        <begin position="45"/>
        <end position="66"/>
    </location>
</feature>
<dbReference type="Proteomes" id="UP000683575">
    <property type="component" value="Chromosome"/>
</dbReference>
<keyword evidence="1" id="KW-0472">Membrane</keyword>
<gene>
    <name evidence="2" type="ORF">KRR39_02030</name>
</gene>
<sequence>MDRNWDELLQELRVTQTGLQILTGFLVSIPFQQRFSDITSLQQTLYLGALAVALTATLTVLAPASFHRLLFRQQEKEWLVRMGNRFARAGLALSAVAIALVAWLLFDVVLGRTAGQIAVGSVIVLVVVLWYGVPLVARRRSTVAGTPHS</sequence>
<keyword evidence="1" id="KW-0812">Transmembrane</keyword>
<accession>A0A975SZC1</accession>
<proteinExistence type="predicted"/>
<organism evidence="2 3">
    <name type="scientific">Nocardioides panacis</name>
    <dbReference type="NCBI Taxonomy" id="2849501"/>
    <lineage>
        <taxon>Bacteria</taxon>
        <taxon>Bacillati</taxon>
        <taxon>Actinomycetota</taxon>
        <taxon>Actinomycetes</taxon>
        <taxon>Propionibacteriales</taxon>
        <taxon>Nocardioidaceae</taxon>
        <taxon>Nocardioides</taxon>
    </lineage>
</organism>
<reference evidence="2" key="1">
    <citation type="submission" date="2021-06" db="EMBL/GenBank/DDBJ databases">
        <title>Complete genome sequence of Nocardioides sp. G188.</title>
        <authorList>
            <person name="Im W.-T."/>
        </authorList>
    </citation>
    <scope>NUCLEOTIDE SEQUENCE</scope>
    <source>
        <strain evidence="2">G188</strain>
    </source>
</reference>
<dbReference type="RefSeq" id="WP_216940300.1">
    <property type="nucleotide sequence ID" value="NZ_CP077062.1"/>
</dbReference>
<feature type="transmembrane region" description="Helical" evidence="1">
    <location>
        <begin position="86"/>
        <end position="105"/>
    </location>
</feature>
<dbReference type="Pfam" id="PF19853">
    <property type="entry name" value="DUF6328"/>
    <property type="match status" value="1"/>
</dbReference>